<proteinExistence type="predicted"/>
<dbReference type="Proteomes" id="UP001237501">
    <property type="component" value="Unassembled WGS sequence"/>
</dbReference>
<comment type="caution">
    <text evidence="1">The sequence shown here is derived from an EMBL/GenBank/DDBJ whole genome shotgun (WGS) entry which is preliminary data.</text>
</comment>
<evidence type="ECO:0000313" key="1">
    <source>
        <dbReference type="EMBL" id="MDK2042080.1"/>
    </source>
</evidence>
<evidence type="ECO:0000313" key="2">
    <source>
        <dbReference type="Proteomes" id="UP001237501"/>
    </source>
</evidence>
<gene>
    <name evidence="1" type="ORF">PT517_09880</name>
</gene>
<sequence length="111" mass="12657">MKEIIEFVSVSIMNGVIGNTSYDLLKNILGTSFDNIKSYITNNQNEKFQCELNILLKDKAIVEKIRNLMNNTIIDNSFQGLENSQIDIELGENITIKNSFKDNVNSQVKIR</sequence>
<organism evidence="1 2">
    <name type="scientific">Aliarcobacter butzleri</name>
    <dbReference type="NCBI Taxonomy" id="28197"/>
    <lineage>
        <taxon>Bacteria</taxon>
        <taxon>Pseudomonadati</taxon>
        <taxon>Campylobacterota</taxon>
        <taxon>Epsilonproteobacteria</taxon>
        <taxon>Campylobacterales</taxon>
        <taxon>Arcobacteraceae</taxon>
        <taxon>Aliarcobacter</taxon>
    </lineage>
</organism>
<reference evidence="1" key="2">
    <citation type="submission" date="2023-02" db="EMBL/GenBank/DDBJ databases">
        <authorList>
            <person name="Concha-Toloza M."/>
            <person name="Lopez-Cantillo M."/>
            <person name="Molina-Mora J."/>
            <person name="Collado L."/>
        </authorList>
    </citation>
    <scope>NUCLEOTIDE SEQUENCE</scope>
    <source>
        <strain evidence="1">FR1p153A2</strain>
    </source>
</reference>
<protein>
    <submittedName>
        <fullName evidence="1">Uncharacterized protein</fullName>
    </submittedName>
</protein>
<reference evidence="1" key="1">
    <citation type="journal article" date="2023" name="Antibiotics">
        <title>Genomic Characterization of Antibiotic-Resistant Campylobacterales Isolated from Chilean Poultry Meat.</title>
        <authorList>
            <person name="Concha-Toloza M."/>
            <person name="Lopez-Cantillo M."/>
            <person name="Molina-Mora J.A."/>
            <person name="Collado L."/>
        </authorList>
    </citation>
    <scope>NUCLEOTIDE SEQUENCE</scope>
    <source>
        <strain evidence="1">FR1p153A2</strain>
    </source>
</reference>
<dbReference type="AlphaFoldDB" id="A0AAW6VHE8"/>
<dbReference type="EMBL" id="JAQTJK010000013">
    <property type="protein sequence ID" value="MDK2042080.1"/>
    <property type="molecule type" value="Genomic_DNA"/>
</dbReference>
<name>A0AAW6VHE8_9BACT</name>
<accession>A0AAW6VHE8</accession>
<dbReference type="RefSeq" id="WP_152060192.1">
    <property type="nucleotide sequence ID" value="NZ_CABVSN010000019.1"/>
</dbReference>